<dbReference type="PANTHER" id="PTHR42988">
    <property type="entry name" value="PHOSPHOHYDROLASE"/>
    <property type="match status" value="1"/>
</dbReference>
<comment type="similarity">
    <text evidence="4">Belongs to the cyclic nucleotide phosphodiesterase class-III family.</text>
</comment>
<feature type="domain" description="Calcineurin-like phosphoesterase" evidence="5">
    <location>
        <begin position="1"/>
        <end position="198"/>
    </location>
</feature>
<dbReference type="GO" id="GO:0004112">
    <property type="term" value="F:cyclic-nucleotide phosphodiesterase activity"/>
    <property type="evidence" value="ECO:0007669"/>
    <property type="project" value="InterPro"/>
</dbReference>
<reference evidence="7" key="1">
    <citation type="submission" date="2016-10" db="EMBL/GenBank/DDBJ databases">
        <authorList>
            <person name="Varghese N."/>
            <person name="Submissions S."/>
        </authorList>
    </citation>
    <scope>NUCLEOTIDE SEQUENCE [LARGE SCALE GENOMIC DNA]</scope>
    <source>
        <strain evidence="7">DSM 123</strain>
    </source>
</reference>
<evidence type="ECO:0000313" key="7">
    <source>
        <dbReference type="Proteomes" id="UP000199615"/>
    </source>
</evidence>
<dbReference type="InterPro" id="IPR050884">
    <property type="entry name" value="CNP_phosphodiesterase-III"/>
</dbReference>
<dbReference type="PANTHER" id="PTHR42988:SF2">
    <property type="entry name" value="CYCLIC NUCLEOTIDE PHOSPHODIESTERASE CBUA0032-RELATED"/>
    <property type="match status" value="1"/>
</dbReference>
<evidence type="ECO:0000313" key="6">
    <source>
        <dbReference type="EMBL" id="SEP12946.1"/>
    </source>
</evidence>
<dbReference type="EMBL" id="FODT01000008">
    <property type="protein sequence ID" value="SEP12946.1"/>
    <property type="molecule type" value="Genomic_DNA"/>
</dbReference>
<dbReference type="CDD" id="cd07402">
    <property type="entry name" value="MPP_GpdQ"/>
    <property type="match status" value="1"/>
</dbReference>
<dbReference type="AlphaFoldDB" id="A0A1H8VC19"/>
<keyword evidence="1" id="KW-0479">Metal-binding</keyword>
<sequence length="274" mass="30481">MKFVILTDTHFVAAGRRIYGLDPAERLRAAIACINRDHPEIAFVIVTGDLAHWGEDAAYDALAAVLGELRAPTLLLMGNHDKRDGFSRYFPGAAHDAGGFFQTMQVFDAATIVTLDTLNEAAPNHEGLLCDARLDFLAHALSSAPTDRPLLLFQHHPPFDTGLRYMDTIRLANPEAEWDVIARTRRPDYLFMGHLHRPIAGVWRGIPFHIQRALAHQVAFDLVAEGHIPGSHEAPDYSHVSVEADRIVIHQRSFLYDGPLFSLHDKAALDRAAF</sequence>
<dbReference type="RefSeq" id="WP_092685285.1">
    <property type="nucleotide sequence ID" value="NZ_FODT01000008.1"/>
</dbReference>
<dbReference type="InterPro" id="IPR026575">
    <property type="entry name" value="GpdQ/CpdA-like"/>
</dbReference>
<dbReference type="SUPFAM" id="SSF56300">
    <property type="entry name" value="Metallo-dependent phosphatases"/>
    <property type="match status" value="1"/>
</dbReference>
<organism evidence="6 7">
    <name type="scientific">Rhodopseudomonas pseudopalustris</name>
    <dbReference type="NCBI Taxonomy" id="1513892"/>
    <lineage>
        <taxon>Bacteria</taxon>
        <taxon>Pseudomonadati</taxon>
        <taxon>Pseudomonadota</taxon>
        <taxon>Alphaproteobacteria</taxon>
        <taxon>Hyphomicrobiales</taxon>
        <taxon>Nitrobacteraceae</taxon>
        <taxon>Rhodopseudomonas</taxon>
    </lineage>
</organism>
<dbReference type="Pfam" id="PF00149">
    <property type="entry name" value="Metallophos"/>
    <property type="match status" value="1"/>
</dbReference>
<evidence type="ECO:0000256" key="2">
    <source>
        <dbReference type="ARBA" id="ARBA00022801"/>
    </source>
</evidence>
<evidence type="ECO:0000256" key="3">
    <source>
        <dbReference type="ARBA" id="ARBA00023004"/>
    </source>
</evidence>
<evidence type="ECO:0000256" key="4">
    <source>
        <dbReference type="ARBA" id="ARBA00025742"/>
    </source>
</evidence>
<proteinExistence type="inferred from homology"/>
<keyword evidence="3" id="KW-0408">Iron</keyword>
<dbReference type="InterPro" id="IPR004843">
    <property type="entry name" value="Calcineurin-like_PHP"/>
</dbReference>
<dbReference type="GO" id="GO:0046872">
    <property type="term" value="F:metal ion binding"/>
    <property type="evidence" value="ECO:0007669"/>
    <property type="project" value="UniProtKB-KW"/>
</dbReference>
<dbReference type="OrthoDB" id="651281at2"/>
<name>A0A1H8VC19_9BRAD</name>
<gene>
    <name evidence="6" type="ORF">SAMN05444123_108189</name>
</gene>
<dbReference type="InterPro" id="IPR029052">
    <property type="entry name" value="Metallo-depent_PP-like"/>
</dbReference>
<protein>
    <submittedName>
        <fullName evidence="6">Calcineurin-like phosphoesterase</fullName>
    </submittedName>
</protein>
<evidence type="ECO:0000256" key="1">
    <source>
        <dbReference type="ARBA" id="ARBA00022723"/>
    </source>
</evidence>
<keyword evidence="2" id="KW-0378">Hydrolase</keyword>
<dbReference type="Proteomes" id="UP000199615">
    <property type="component" value="Unassembled WGS sequence"/>
</dbReference>
<keyword evidence="7" id="KW-1185">Reference proteome</keyword>
<dbReference type="Gene3D" id="3.60.21.10">
    <property type="match status" value="1"/>
</dbReference>
<evidence type="ECO:0000259" key="5">
    <source>
        <dbReference type="Pfam" id="PF00149"/>
    </source>
</evidence>
<accession>A0A1H8VC19</accession>